<keyword evidence="6 11" id="KW-0812">Transmembrane</keyword>
<dbReference type="Pfam" id="PF00512">
    <property type="entry name" value="HisKA"/>
    <property type="match status" value="1"/>
</dbReference>
<protein>
    <recommendedName>
        <fullName evidence="3">histidine kinase</fullName>
        <ecNumber evidence="3">2.7.13.3</ecNumber>
    </recommendedName>
</protein>
<dbReference type="Gene3D" id="3.30.565.10">
    <property type="entry name" value="Histidine kinase-like ATPase, C-terminal domain"/>
    <property type="match status" value="1"/>
</dbReference>
<dbReference type="InterPro" id="IPR003594">
    <property type="entry name" value="HATPase_dom"/>
</dbReference>
<evidence type="ECO:0000256" key="5">
    <source>
        <dbReference type="ARBA" id="ARBA00022679"/>
    </source>
</evidence>
<dbReference type="CDD" id="cd06225">
    <property type="entry name" value="HAMP"/>
    <property type="match status" value="1"/>
</dbReference>
<dbReference type="SMART" id="SM00388">
    <property type="entry name" value="HisKA"/>
    <property type="match status" value="1"/>
</dbReference>
<evidence type="ECO:0000256" key="7">
    <source>
        <dbReference type="ARBA" id="ARBA00022777"/>
    </source>
</evidence>
<keyword evidence="5" id="KW-0808">Transferase</keyword>
<evidence type="ECO:0000256" key="10">
    <source>
        <dbReference type="ARBA" id="ARBA00023136"/>
    </source>
</evidence>
<comment type="caution">
    <text evidence="14">The sequence shown here is derived from an EMBL/GenBank/DDBJ whole genome shotgun (WGS) entry which is preliminary data.</text>
</comment>
<evidence type="ECO:0000256" key="4">
    <source>
        <dbReference type="ARBA" id="ARBA00022553"/>
    </source>
</evidence>
<keyword evidence="8 11" id="KW-1133">Transmembrane helix</keyword>
<name>A0ABQ4DY52_9ACTN</name>
<proteinExistence type="predicted"/>
<dbReference type="PRINTS" id="PR00344">
    <property type="entry name" value="BCTRLSENSOR"/>
</dbReference>
<dbReference type="SMART" id="SM00387">
    <property type="entry name" value="HATPase_c"/>
    <property type="match status" value="1"/>
</dbReference>
<reference evidence="14 15" key="1">
    <citation type="submission" date="2021-01" db="EMBL/GenBank/DDBJ databases">
        <title>Whole genome shotgun sequence of Plantactinospora endophytica NBRC 110450.</title>
        <authorList>
            <person name="Komaki H."/>
            <person name="Tamura T."/>
        </authorList>
    </citation>
    <scope>NUCLEOTIDE SEQUENCE [LARGE SCALE GENOMIC DNA]</scope>
    <source>
        <strain evidence="14 15">NBRC 110450</strain>
    </source>
</reference>
<dbReference type="EMBL" id="BONW01000010">
    <property type="protein sequence ID" value="GIG87366.1"/>
    <property type="molecule type" value="Genomic_DNA"/>
</dbReference>
<dbReference type="PANTHER" id="PTHR45436:SF5">
    <property type="entry name" value="SENSOR HISTIDINE KINASE TRCS"/>
    <property type="match status" value="1"/>
</dbReference>
<comment type="subcellular location">
    <subcellularLocation>
        <location evidence="2">Cell membrane</location>
    </subcellularLocation>
</comment>
<dbReference type="PANTHER" id="PTHR45436">
    <property type="entry name" value="SENSOR HISTIDINE KINASE YKOH"/>
    <property type="match status" value="1"/>
</dbReference>
<dbReference type="Pfam" id="PF00672">
    <property type="entry name" value="HAMP"/>
    <property type="match status" value="1"/>
</dbReference>
<sequence length="392" mass="41854">MTVRLSARSRLALLHTAIVLATGVMLTALTYVLVRRSLADRWILLRTDPSAAPTRLPVDVSPAVAGQVHAETLAELLTQSTVALAVVTGLATVLGWLVAGRTLRPIRSISATARRLSAENLSERVPIAAPADELAALAETVNAMLDRIQSGIADRDRLLHSQRMFVANAAHELRTPLTTMRTAIDVTLDGRPDTDELLAMAADISTAVERSQRTLDGLLTLARSQAGPTRRSAIDLAHVVGESLDALRTQAEAHRITVRTDLHPAPTNGEPALLDRMVGNLLDNAIRHNHAGGHVSLVTGTTRERAYLQVANTGPPIAPDELDELFEPFVRGVAARTGADNGLGLGLSIVRAIAVAHHGEVSNTPGRTGGVEIRIHLPLDPTRKLSEGAERR</sequence>
<evidence type="ECO:0000256" key="1">
    <source>
        <dbReference type="ARBA" id="ARBA00000085"/>
    </source>
</evidence>
<accession>A0ABQ4DY52</accession>
<dbReference type="InterPro" id="IPR050428">
    <property type="entry name" value="TCS_sensor_his_kinase"/>
</dbReference>
<keyword evidence="9" id="KW-0902">Two-component regulatory system</keyword>
<evidence type="ECO:0000256" key="2">
    <source>
        <dbReference type="ARBA" id="ARBA00004236"/>
    </source>
</evidence>
<feature type="transmembrane region" description="Helical" evidence="11">
    <location>
        <begin position="12"/>
        <end position="34"/>
    </location>
</feature>
<dbReference type="InterPro" id="IPR036097">
    <property type="entry name" value="HisK_dim/P_sf"/>
</dbReference>
<dbReference type="InterPro" id="IPR003660">
    <property type="entry name" value="HAMP_dom"/>
</dbReference>
<dbReference type="GO" id="GO:0016301">
    <property type="term" value="F:kinase activity"/>
    <property type="evidence" value="ECO:0007669"/>
    <property type="project" value="UniProtKB-KW"/>
</dbReference>
<dbReference type="PROSITE" id="PS50109">
    <property type="entry name" value="HIS_KIN"/>
    <property type="match status" value="1"/>
</dbReference>
<comment type="catalytic activity">
    <reaction evidence="1">
        <text>ATP + protein L-histidine = ADP + protein N-phospho-L-histidine.</text>
        <dbReference type="EC" id="2.7.13.3"/>
    </reaction>
</comment>
<gene>
    <name evidence="14" type="ORF">Pen02_23020</name>
</gene>
<dbReference type="SMART" id="SM00304">
    <property type="entry name" value="HAMP"/>
    <property type="match status" value="1"/>
</dbReference>
<feature type="domain" description="HAMP" evidence="13">
    <location>
        <begin position="100"/>
        <end position="153"/>
    </location>
</feature>
<dbReference type="InterPro" id="IPR036890">
    <property type="entry name" value="HATPase_C_sf"/>
</dbReference>
<dbReference type="InterPro" id="IPR004358">
    <property type="entry name" value="Sig_transdc_His_kin-like_C"/>
</dbReference>
<keyword evidence="4" id="KW-0597">Phosphoprotein</keyword>
<dbReference type="EC" id="2.7.13.3" evidence="3"/>
<dbReference type="Gene3D" id="1.10.287.130">
    <property type="match status" value="1"/>
</dbReference>
<evidence type="ECO:0000256" key="6">
    <source>
        <dbReference type="ARBA" id="ARBA00022692"/>
    </source>
</evidence>
<evidence type="ECO:0000256" key="3">
    <source>
        <dbReference type="ARBA" id="ARBA00012438"/>
    </source>
</evidence>
<dbReference type="CDD" id="cd00082">
    <property type="entry name" value="HisKA"/>
    <property type="match status" value="1"/>
</dbReference>
<dbReference type="Pfam" id="PF02518">
    <property type="entry name" value="HATPase_c"/>
    <property type="match status" value="1"/>
</dbReference>
<keyword evidence="7 14" id="KW-0418">Kinase</keyword>
<feature type="transmembrane region" description="Helical" evidence="11">
    <location>
        <begin position="81"/>
        <end position="99"/>
    </location>
</feature>
<evidence type="ECO:0000313" key="14">
    <source>
        <dbReference type="EMBL" id="GIG87366.1"/>
    </source>
</evidence>
<dbReference type="SUPFAM" id="SSF158472">
    <property type="entry name" value="HAMP domain-like"/>
    <property type="match status" value="1"/>
</dbReference>
<evidence type="ECO:0000259" key="12">
    <source>
        <dbReference type="PROSITE" id="PS50109"/>
    </source>
</evidence>
<organism evidence="14 15">
    <name type="scientific">Plantactinospora endophytica</name>
    <dbReference type="NCBI Taxonomy" id="673535"/>
    <lineage>
        <taxon>Bacteria</taxon>
        <taxon>Bacillati</taxon>
        <taxon>Actinomycetota</taxon>
        <taxon>Actinomycetes</taxon>
        <taxon>Micromonosporales</taxon>
        <taxon>Micromonosporaceae</taxon>
        <taxon>Plantactinospora</taxon>
    </lineage>
</organism>
<dbReference type="RefSeq" id="WP_203865945.1">
    <property type="nucleotide sequence ID" value="NZ_BONW01000010.1"/>
</dbReference>
<feature type="domain" description="Histidine kinase" evidence="12">
    <location>
        <begin position="168"/>
        <end position="381"/>
    </location>
</feature>
<evidence type="ECO:0000256" key="11">
    <source>
        <dbReference type="SAM" id="Phobius"/>
    </source>
</evidence>
<evidence type="ECO:0000259" key="13">
    <source>
        <dbReference type="PROSITE" id="PS50885"/>
    </source>
</evidence>
<dbReference type="PROSITE" id="PS50885">
    <property type="entry name" value="HAMP"/>
    <property type="match status" value="1"/>
</dbReference>
<dbReference type="InterPro" id="IPR005467">
    <property type="entry name" value="His_kinase_dom"/>
</dbReference>
<keyword evidence="15" id="KW-1185">Reference proteome</keyword>
<dbReference type="Gene3D" id="6.10.340.10">
    <property type="match status" value="1"/>
</dbReference>
<dbReference type="Proteomes" id="UP000646749">
    <property type="component" value="Unassembled WGS sequence"/>
</dbReference>
<keyword evidence="10 11" id="KW-0472">Membrane</keyword>
<evidence type="ECO:0000313" key="15">
    <source>
        <dbReference type="Proteomes" id="UP000646749"/>
    </source>
</evidence>
<dbReference type="SUPFAM" id="SSF47384">
    <property type="entry name" value="Homodimeric domain of signal transducing histidine kinase"/>
    <property type="match status" value="1"/>
</dbReference>
<evidence type="ECO:0000256" key="8">
    <source>
        <dbReference type="ARBA" id="ARBA00022989"/>
    </source>
</evidence>
<dbReference type="InterPro" id="IPR003661">
    <property type="entry name" value="HisK_dim/P_dom"/>
</dbReference>
<evidence type="ECO:0000256" key="9">
    <source>
        <dbReference type="ARBA" id="ARBA00023012"/>
    </source>
</evidence>
<dbReference type="SUPFAM" id="SSF55874">
    <property type="entry name" value="ATPase domain of HSP90 chaperone/DNA topoisomerase II/histidine kinase"/>
    <property type="match status" value="1"/>
</dbReference>